<proteinExistence type="predicted"/>
<dbReference type="EMBL" id="CABM01000014">
    <property type="protein sequence ID" value="CBH95855.1"/>
    <property type="molecule type" value="Genomic_DNA"/>
</dbReference>
<dbReference type="Gene3D" id="3.30.530.20">
    <property type="match status" value="1"/>
</dbReference>
<dbReference type="InterPro" id="IPR019587">
    <property type="entry name" value="Polyketide_cyclase/dehydratase"/>
</dbReference>
<evidence type="ECO:0008006" key="2">
    <source>
        <dbReference type="Google" id="ProtNLM"/>
    </source>
</evidence>
<dbReference type="Pfam" id="PF10604">
    <property type="entry name" value="Polyketide_cyc2"/>
    <property type="match status" value="1"/>
</dbReference>
<dbReference type="CDD" id="cd07821">
    <property type="entry name" value="PYR_PYL_RCAR_like"/>
    <property type="match status" value="1"/>
</dbReference>
<sequence length="164" mass="17911">MYLSCTAQATLPCSAEAAFDLSADPVRFPPLFRGYGLIPSIRSITLLSPLALGCERRVANSDGSVLTERVTALQRPHLHAYTLSGFRPPFSWLVRQGVARWTFADATDTARGCAVEWRYTFAPRAALSQPFVVLLLRCCMQPAMQRCLDAMARACAASLATTPV</sequence>
<organism evidence="1">
    <name type="scientific">mine drainage metagenome</name>
    <dbReference type="NCBI Taxonomy" id="410659"/>
    <lineage>
        <taxon>unclassified sequences</taxon>
        <taxon>metagenomes</taxon>
        <taxon>ecological metagenomes</taxon>
    </lineage>
</organism>
<reference evidence="1" key="1">
    <citation type="submission" date="2009-10" db="EMBL/GenBank/DDBJ databases">
        <title>Diversity of trophic interactions inside an arsenic-rich microbial ecosystem.</title>
        <authorList>
            <person name="Bertin P.N."/>
            <person name="Heinrich-Salmeron A."/>
            <person name="Pelletier E."/>
            <person name="Goulhen-Chollet F."/>
            <person name="Arsene-Ploetze F."/>
            <person name="Gallien S."/>
            <person name="Calteau A."/>
            <person name="Vallenet D."/>
            <person name="Casiot C."/>
            <person name="Chane-Woon-Ming B."/>
            <person name="Giloteaux L."/>
            <person name="Barakat M."/>
            <person name="Bonnefoy V."/>
            <person name="Bruneel O."/>
            <person name="Chandler M."/>
            <person name="Cleiss J."/>
            <person name="Duran R."/>
            <person name="Elbaz-Poulichet F."/>
            <person name="Fonknechten N."/>
            <person name="Lauga B."/>
            <person name="Mornico D."/>
            <person name="Ortet P."/>
            <person name="Schaeffer C."/>
            <person name="Siguier P."/>
            <person name="Alexander Thil Smith A."/>
            <person name="Van Dorsselaer A."/>
            <person name="Weissenbach J."/>
            <person name="Medigue C."/>
            <person name="Le Paslier D."/>
        </authorList>
    </citation>
    <scope>NUCLEOTIDE SEQUENCE</scope>
</reference>
<name>E6PLQ4_9ZZZZ</name>
<protein>
    <recommendedName>
        <fullName evidence="2">Polyketide cyclase / dehydrase and lipid transport</fullName>
    </recommendedName>
</protein>
<evidence type="ECO:0000313" key="1">
    <source>
        <dbReference type="EMBL" id="CBH95855.1"/>
    </source>
</evidence>
<dbReference type="SUPFAM" id="SSF55961">
    <property type="entry name" value="Bet v1-like"/>
    <property type="match status" value="1"/>
</dbReference>
<accession>E6PLQ4</accession>
<dbReference type="AlphaFoldDB" id="E6PLQ4"/>
<comment type="caution">
    <text evidence="1">The sequence shown here is derived from an EMBL/GenBank/DDBJ whole genome shotgun (WGS) entry which is preliminary data.</text>
</comment>
<dbReference type="InterPro" id="IPR023393">
    <property type="entry name" value="START-like_dom_sf"/>
</dbReference>
<gene>
    <name evidence="1" type="ORF">CARN2_2126</name>
</gene>